<feature type="non-terminal residue" evidence="2">
    <location>
        <position position="230"/>
    </location>
</feature>
<dbReference type="GO" id="GO:0005737">
    <property type="term" value="C:cytoplasm"/>
    <property type="evidence" value="ECO:0007669"/>
    <property type="project" value="TreeGrafter"/>
</dbReference>
<dbReference type="PANTHER" id="PTHR12227">
    <property type="entry name" value="GLYCERATE KINASE"/>
    <property type="match status" value="1"/>
</dbReference>
<dbReference type="AlphaFoldDB" id="D6MLZ9"/>
<evidence type="ECO:0000313" key="2">
    <source>
        <dbReference type="EMBL" id="ACS83739.1"/>
    </source>
</evidence>
<name>D6MLZ9_9BACT</name>
<dbReference type="GO" id="GO:0008887">
    <property type="term" value="F:glycerate kinase activity"/>
    <property type="evidence" value="ECO:0007669"/>
    <property type="project" value="InterPro"/>
</dbReference>
<dbReference type="InterPro" id="IPR038614">
    <property type="entry name" value="GK_N_sf"/>
</dbReference>
<dbReference type="InterPro" id="IPR039760">
    <property type="entry name" value="MOFRL_protein"/>
</dbReference>
<proteinExistence type="predicted"/>
<gene>
    <name evidence="2" type="ORF">WISOIL_0050</name>
</gene>
<dbReference type="PANTHER" id="PTHR12227:SF0">
    <property type="entry name" value="GLYCERATE KINASE"/>
    <property type="match status" value="1"/>
</dbReference>
<sequence length="230" mass="24565">MENLQSIMTSTSKLRETALKIFHRTLVAIDVETVVSSYLRLNGNQLMVGDEVCDLSKFTRLLIIAIGKASVPMARATERLLEDRITDGLVVTNAVIGSLPQMPVLIGGHPLPNAASLEAAARALSLLHQHDAEDSLVLFLISGGGSAMFEQPIDPQMTLDDLQAVNRVLVNCGAVINEMNIVRRHLSAVKGGKLAGAAPRSRQISLYISDVNSDDLTTVASGPTLPDSST</sequence>
<accession>D6MLZ9</accession>
<protein>
    <submittedName>
        <fullName evidence="2">Hydroxypyruvate reductase</fullName>
    </submittedName>
</protein>
<organism evidence="2">
    <name type="scientific">uncultured bacterium AOKan4</name>
    <dbReference type="NCBI Taxonomy" id="654979"/>
    <lineage>
        <taxon>Bacteria</taxon>
        <taxon>environmental samples</taxon>
    </lineage>
</organism>
<dbReference type="SUPFAM" id="SSF82544">
    <property type="entry name" value="GckA/TtuD-like"/>
    <property type="match status" value="1"/>
</dbReference>
<reference evidence="2" key="1">
    <citation type="journal article" date="2010" name="Appl. Environ. Microbiol.">
        <title>Metagenomics Reveals Antibiotic Resistance Genes Encoding Predicted Bifunctional Proteins in Apple Orchard Soil.</title>
        <authorList>
            <person name="Donato J.J."/>
            <person name="Moe L.A."/>
            <person name="Converse B.J."/>
            <person name="Smart K.D."/>
            <person name="Berklein F.C."/>
            <person name="McManus P.S."/>
            <person name="Handelsman J."/>
        </authorList>
    </citation>
    <scope>NUCLEOTIDE SEQUENCE</scope>
</reference>
<dbReference type="Gene3D" id="3.40.50.10180">
    <property type="entry name" value="Glycerate kinase, MOFRL-like N-terminal domain"/>
    <property type="match status" value="1"/>
</dbReference>
<evidence type="ECO:0000259" key="1">
    <source>
        <dbReference type="Pfam" id="PF13660"/>
    </source>
</evidence>
<keyword evidence="2" id="KW-0670">Pyruvate</keyword>
<dbReference type="InterPro" id="IPR025286">
    <property type="entry name" value="MOFRL_assoc_dom"/>
</dbReference>
<dbReference type="EMBL" id="GQ244497">
    <property type="protein sequence ID" value="ACS83739.1"/>
    <property type="molecule type" value="Genomic_DNA"/>
</dbReference>
<feature type="domain" description="MOFRL-associated" evidence="1">
    <location>
        <begin position="18"/>
        <end position="230"/>
    </location>
</feature>
<dbReference type="Pfam" id="PF13660">
    <property type="entry name" value="DUF4147"/>
    <property type="match status" value="1"/>
</dbReference>